<protein>
    <submittedName>
        <fullName evidence="1">Uncharacterized protein</fullName>
    </submittedName>
</protein>
<dbReference type="EMBL" id="GBEZ01009369">
    <property type="protein sequence ID" value="JAC76212.1"/>
    <property type="molecule type" value="Transcribed_RNA"/>
</dbReference>
<name>A0A061RTN4_9CHLO</name>
<evidence type="ECO:0000313" key="1">
    <source>
        <dbReference type="EMBL" id="JAC76212.1"/>
    </source>
</evidence>
<reference evidence="1" key="1">
    <citation type="submission" date="2014-05" db="EMBL/GenBank/DDBJ databases">
        <title>The transcriptome of the halophilic microalga Tetraselmis sp. GSL018 isolated from the Great Salt Lake, Utah.</title>
        <authorList>
            <person name="Jinkerson R.E."/>
            <person name="D'Adamo S."/>
            <person name="Posewitz M.C."/>
        </authorList>
    </citation>
    <scope>NUCLEOTIDE SEQUENCE</scope>
    <source>
        <strain evidence="1">GSL018</strain>
    </source>
</reference>
<organism evidence="1">
    <name type="scientific">Tetraselmis sp. GSL018</name>
    <dbReference type="NCBI Taxonomy" id="582737"/>
    <lineage>
        <taxon>Eukaryota</taxon>
        <taxon>Viridiplantae</taxon>
        <taxon>Chlorophyta</taxon>
        <taxon>core chlorophytes</taxon>
        <taxon>Chlorodendrophyceae</taxon>
        <taxon>Chlorodendrales</taxon>
        <taxon>Chlorodendraceae</taxon>
        <taxon>Tetraselmis</taxon>
    </lineage>
</organism>
<feature type="non-terminal residue" evidence="1">
    <location>
        <position position="67"/>
    </location>
</feature>
<gene>
    <name evidence="1" type="ORF">TSPGSL018_20825</name>
</gene>
<dbReference type="AlphaFoldDB" id="A0A061RTN4"/>
<sequence length="67" mass="7004">MTLPLEAHFFRHNLFQDVCQAKGKEGLAAVPRLVVCKGIREGRGLRTEGFAGAQGQPSAAGCPPAAA</sequence>
<proteinExistence type="predicted"/>
<accession>A0A061RTN4</accession>